<dbReference type="Proteomes" id="UP000093069">
    <property type="component" value="Chromosome I"/>
</dbReference>
<organism evidence="2 3">
    <name type="scientific">Thermococcus chitonophagus</name>
    <dbReference type="NCBI Taxonomy" id="54262"/>
    <lineage>
        <taxon>Archaea</taxon>
        <taxon>Methanobacteriati</taxon>
        <taxon>Methanobacteriota</taxon>
        <taxon>Thermococci</taxon>
        <taxon>Thermococcales</taxon>
        <taxon>Thermococcaceae</taxon>
        <taxon>Thermococcus</taxon>
    </lineage>
</organism>
<gene>
    <name evidence="1" type="ORF">A3L04_00520</name>
    <name evidence="2" type="ORF">CHITON_0094</name>
</gene>
<evidence type="ECO:0000313" key="3">
    <source>
        <dbReference type="Proteomes" id="UP000093069"/>
    </source>
</evidence>
<evidence type="ECO:0000313" key="2">
    <source>
        <dbReference type="EMBL" id="CUX76873.1"/>
    </source>
</evidence>
<dbReference type="GeneID" id="33321008"/>
<reference evidence="1 4" key="3">
    <citation type="submission" date="2016-04" db="EMBL/GenBank/DDBJ databases">
        <title>Complete genome sequence of Thermococcus chitonophagus type strain GC74.</title>
        <authorList>
            <person name="Oger P.M."/>
        </authorList>
    </citation>
    <scope>NUCLEOTIDE SEQUENCE [LARGE SCALE GENOMIC DNA]</scope>
    <source>
        <strain evidence="1 4">GC74</strain>
    </source>
</reference>
<dbReference type="PROSITE" id="PS51257">
    <property type="entry name" value="PROKAR_LIPOPROTEIN"/>
    <property type="match status" value="1"/>
</dbReference>
<keyword evidence="4" id="KW-1185">Reference proteome</keyword>
<dbReference type="OrthoDB" id="86252at2157"/>
<name>A0A160VPX5_9EURY</name>
<sequence>MKVKWLLIFVLASIVVLSGCIEEKSSTTATKSENPKNIRAELLSVLDNETNFGATWEIKLFNKTSYLALSTGKAVVTPKRVLTYRESKSMGDTNWSSKSIIIWENGTGTLFVEMRIGNTTQPYKSTKEFNFTVAKRIAYPYGEIMFALSDKLKFNETKQEVKCNGECILHVLRKFGYDEMGDITTGPWTIKYIEANITYDPNTKKIKEASIYLETSRGDREILKCSFIRENLAELEKELEEKYLEFGSRKFSG</sequence>
<reference evidence="3" key="1">
    <citation type="submission" date="2016-01" db="EMBL/GenBank/DDBJ databases">
        <authorList>
            <person name="Vorgias C.E."/>
        </authorList>
    </citation>
    <scope>NUCLEOTIDE SEQUENCE [LARGE SCALE GENOMIC DNA]</scope>
</reference>
<dbReference type="RefSeq" id="WP_068575727.1">
    <property type="nucleotide sequence ID" value="NZ_CP015193.1"/>
</dbReference>
<accession>A0A160VPX5</accession>
<evidence type="ECO:0008006" key="5">
    <source>
        <dbReference type="Google" id="ProtNLM"/>
    </source>
</evidence>
<dbReference type="EMBL" id="LN999010">
    <property type="protein sequence ID" value="CUX76873.1"/>
    <property type="molecule type" value="Genomic_DNA"/>
</dbReference>
<evidence type="ECO:0000313" key="1">
    <source>
        <dbReference type="EMBL" id="ASJ15665.1"/>
    </source>
</evidence>
<dbReference type="Proteomes" id="UP000250189">
    <property type="component" value="Chromosome"/>
</dbReference>
<proteinExistence type="predicted"/>
<dbReference type="KEGG" id="tch:CHITON_0094"/>
<reference evidence="2" key="2">
    <citation type="submission" date="2016-01" db="EMBL/GenBank/DDBJ databases">
        <authorList>
            <person name="Oliw E.H."/>
        </authorList>
    </citation>
    <scope>NUCLEOTIDE SEQUENCE</scope>
    <source>
        <strain evidence="2">1</strain>
    </source>
</reference>
<dbReference type="AlphaFoldDB" id="A0A160VPX5"/>
<dbReference type="EMBL" id="CP015193">
    <property type="protein sequence ID" value="ASJ15665.1"/>
    <property type="molecule type" value="Genomic_DNA"/>
</dbReference>
<evidence type="ECO:0000313" key="4">
    <source>
        <dbReference type="Proteomes" id="UP000250189"/>
    </source>
</evidence>
<protein>
    <recommendedName>
        <fullName evidence="5">Lipoprotein</fullName>
    </recommendedName>
</protein>